<comment type="caution">
    <text evidence="2">The sequence shown here is derived from an EMBL/GenBank/DDBJ whole genome shotgun (WGS) entry which is preliminary data.</text>
</comment>
<sequence length="224" mass="24862">MDNGGVECRDFAHHLSASKPPSLIDTSDSDLDDLGEVNPFRDPAWLERQRPPPVPLKAGANSPLYMRIIREKKLRHVRRTTYEDPGNPFYETELIIDDGLCELPAYTPFAEEPPPFEKGPGPGPGPGLGLGPESGLRRRPSGLERLIQAANRSGHIQSSKEEVSRPTKTHREQGTACQPAKDFDTGDHGSDSEQSSEKPKRSSRFYSFYDDLLCTNPGSHHDDF</sequence>
<gene>
    <name evidence="2" type="ORF">K431DRAFT_95289</name>
</gene>
<feature type="region of interest" description="Disordered" evidence="1">
    <location>
        <begin position="106"/>
        <end position="203"/>
    </location>
</feature>
<feature type="compositionally biased region" description="Pro residues" evidence="1">
    <location>
        <begin position="111"/>
        <end position="125"/>
    </location>
</feature>
<protein>
    <submittedName>
        <fullName evidence="2">Uncharacterized protein</fullName>
    </submittedName>
</protein>
<dbReference type="OrthoDB" id="3899971at2759"/>
<evidence type="ECO:0000313" key="3">
    <source>
        <dbReference type="Proteomes" id="UP000799441"/>
    </source>
</evidence>
<dbReference type="AlphaFoldDB" id="A0A9P4Q6R3"/>
<evidence type="ECO:0000256" key="1">
    <source>
        <dbReference type="SAM" id="MobiDB-lite"/>
    </source>
</evidence>
<accession>A0A9P4Q6R3</accession>
<dbReference type="EMBL" id="MU003801">
    <property type="protein sequence ID" value="KAF2720323.1"/>
    <property type="molecule type" value="Genomic_DNA"/>
</dbReference>
<keyword evidence="3" id="KW-1185">Reference proteome</keyword>
<evidence type="ECO:0000313" key="2">
    <source>
        <dbReference type="EMBL" id="KAF2720323.1"/>
    </source>
</evidence>
<feature type="region of interest" description="Disordered" evidence="1">
    <location>
        <begin position="1"/>
        <end position="36"/>
    </location>
</feature>
<feature type="compositionally biased region" description="Basic and acidic residues" evidence="1">
    <location>
        <begin position="181"/>
        <end position="200"/>
    </location>
</feature>
<proteinExistence type="predicted"/>
<name>A0A9P4Q6R3_9PEZI</name>
<dbReference type="Proteomes" id="UP000799441">
    <property type="component" value="Unassembled WGS sequence"/>
</dbReference>
<feature type="compositionally biased region" description="Basic and acidic residues" evidence="1">
    <location>
        <begin position="158"/>
        <end position="173"/>
    </location>
</feature>
<organism evidence="2 3">
    <name type="scientific">Polychaeton citri CBS 116435</name>
    <dbReference type="NCBI Taxonomy" id="1314669"/>
    <lineage>
        <taxon>Eukaryota</taxon>
        <taxon>Fungi</taxon>
        <taxon>Dikarya</taxon>
        <taxon>Ascomycota</taxon>
        <taxon>Pezizomycotina</taxon>
        <taxon>Dothideomycetes</taxon>
        <taxon>Dothideomycetidae</taxon>
        <taxon>Capnodiales</taxon>
        <taxon>Capnodiaceae</taxon>
        <taxon>Polychaeton</taxon>
    </lineage>
</organism>
<reference evidence="2" key="1">
    <citation type="journal article" date="2020" name="Stud. Mycol.">
        <title>101 Dothideomycetes genomes: a test case for predicting lifestyles and emergence of pathogens.</title>
        <authorList>
            <person name="Haridas S."/>
            <person name="Albert R."/>
            <person name="Binder M."/>
            <person name="Bloem J."/>
            <person name="Labutti K."/>
            <person name="Salamov A."/>
            <person name="Andreopoulos B."/>
            <person name="Baker S."/>
            <person name="Barry K."/>
            <person name="Bills G."/>
            <person name="Bluhm B."/>
            <person name="Cannon C."/>
            <person name="Castanera R."/>
            <person name="Culley D."/>
            <person name="Daum C."/>
            <person name="Ezra D."/>
            <person name="Gonzalez J."/>
            <person name="Henrissat B."/>
            <person name="Kuo A."/>
            <person name="Liang C."/>
            <person name="Lipzen A."/>
            <person name="Lutzoni F."/>
            <person name="Magnuson J."/>
            <person name="Mondo S."/>
            <person name="Nolan M."/>
            <person name="Ohm R."/>
            <person name="Pangilinan J."/>
            <person name="Park H.-J."/>
            <person name="Ramirez L."/>
            <person name="Alfaro M."/>
            <person name="Sun H."/>
            <person name="Tritt A."/>
            <person name="Yoshinaga Y."/>
            <person name="Zwiers L.-H."/>
            <person name="Turgeon B."/>
            <person name="Goodwin S."/>
            <person name="Spatafora J."/>
            <person name="Crous P."/>
            <person name="Grigoriev I."/>
        </authorList>
    </citation>
    <scope>NUCLEOTIDE SEQUENCE</scope>
    <source>
        <strain evidence="2">CBS 116435</strain>
    </source>
</reference>